<keyword evidence="11" id="KW-0256">Endoplasmic reticulum</keyword>
<evidence type="ECO:0000256" key="15">
    <source>
        <dbReference type="ARBA" id="ARBA00023242"/>
    </source>
</evidence>
<keyword evidence="8" id="KW-1003">Cell membrane</keyword>
<evidence type="ECO:0000256" key="16">
    <source>
        <dbReference type="ARBA" id="ARBA00023273"/>
    </source>
</evidence>
<dbReference type="Pfam" id="PF01237">
    <property type="entry name" value="Oxysterol_BP"/>
    <property type="match status" value="1"/>
</dbReference>
<dbReference type="GO" id="GO:0005789">
    <property type="term" value="C:endoplasmic reticulum membrane"/>
    <property type="evidence" value="ECO:0007669"/>
    <property type="project" value="UniProtKB-SubCell"/>
</dbReference>
<dbReference type="Gene3D" id="2.40.160.120">
    <property type="match status" value="1"/>
</dbReference>
<dbReference type="Pfam" id="PF15409">
    <property type="entry name" value="PH_8"/>
    <property type="match status" value="1"/>
</dbReference>
<dbReference type="GO" id="GO:0005829">
    <property type="term" value="C:cytosol"/>
    <property type="evidence" value="ECO:0007669"/>
    <property type="project" value="UniProtKB-SubCell"/>
</dbReference>
<proteinExistence type="inferred from homology"/>
<evidence type="ECO:0000256" key="9">
    <source>
        <dbReference type="ARBA" id="ARBA00022490"/>
    </source>
</evidence>
<evidence type="ECO:0000256" key="10">
    <source>
        <dbReference type="ARBA" id="ARBA00022553"/>
    </source>
</evidence>
<dbReference type="SMART" id="SM00233">
    <property type="entry name" value="PH"/>
    <property type="match status" value="1"/>
</dbReference>
<dbReference type="GO" id="GO:0031965">
    <property type="term" value="C:nuclear membrane"/>
    <property type="evidence" value="ECO:0007669"/>
    <property type="project" value="UniProtKB-SubCell"/>
</dbReference>
<comment type="function">
    <text evidence="17">Phosphoinositide-binding protein which associates with both cell and endoplasmic reticulum (ER) membranes. Can bind to the ER membrane protein VAPA and recruit VAPA to plasma membrane sites, thus linking these intracellular compartments. The ORP3-VAPA complex stimulates RRAS signaling which in turn attenuates integrin beta-1 (ITGB1) activation at the cell surface. With VAPA, may regulate ER morphology. Has a role in regulation of the actin cytoskeleton, cell polarity and cell adhesion. Binds to phosphoinositides with preference for PI(3,4)P2 and PI(3,4,5)P3. Also binds 25-hydroxycholesterol and cholesterol.</text>
</comment>
<dbReference type="InterPro" id="IPR000648">
    <property type="entry name" value="Oxysterol-bd"/>
</dbReference>
<dbReference type="Gene3D" id="3.30.70.3490">
    <property type="match status" value="1"/>
</dbReference>
<keyword evidence="13" id="KW-0446">Lipid-binding</keyword>
<dbReference type="GO" id="GO:0120015">
    <property type="term" value="F:sterol transfer activity"/>
    <property type="evidence" value="ECO:0007669"/>
    <property type="project" value="UniProtKB-ARBA"/>
</dbReference>
<sequence>MDTVCHRSELEAAEVPAVDMEEDSELPEMSKENGQDAQQNGGWELMEILKKPESNVQKPSKQEGFLLKRRKWPMKGWHKRYFLLQRGILMYGKTLADLQKGKLRGRIDIGLSVMSIKKKTMCIDLDTEDSIYHLKVKSRDQFDEWVSQLRNHRVFRQNEIVMDPQERQLHSNAASLRRRAVLSHQPSVLSRSPWLQSTEDLKKCCKELSECESSLLELNLLLKNMEALHRTFSNPAINTQQTVEPKKEKKRSRKWRSKNQRKSTKTSTQVSGLASSTDLQVSTPNLNHPEPSCPELNLETPDSPIDASQLQEDFCRLASTVCATLRSTYTSLCSERDRVRCSVELNSVPDQDVSDGPQHLLQQVAHELRGSISESLSEFFDAQEHLLSSSSSENEASDNESCVSDVSDNVSVELCISEGGIEKDNSLCVHSDRMAVKRRLRLPSACTSGGVDVWSILSSNIGKDLSKVAMPVQLNEPINTLQRLCEEMEYCHLLDTAAQTQDTHMRMVYVAAFAVSGYACTFTRAAKKPFNPLLGETYECERPDKGFRFISEQVSHHPPVSACHCESKNFTLWQDIRWKNKFWGKSMEIVPMGTTHIVLPCFGDHYELNRVTSCIHNILSGQRWIEHYGEMTIKNTAATEDASICKVSFLKSKSRSLNSNDVEAVVTDSKGHVVHSLFGKWTEALYLGAPPSAICIWRANPMPEDYEQYYGFTQFTVELNELNESISPFLPPTDTRFRPDQRLLEEGDVAGAEEQKERIESLQRERRRSLEEKSLTHTPRFFSWSEGDSWISNGTYWQLREDPGFSKLEFPLLW</sequence>
<dbReference type="FunFam" id="3.30.70.3490:FF:000004">
    <property type="entry name" value="Oxysterol-binding protein"/>
    <property type="match status" value="1"/>
</dbReference>
<evidence type="ECO:0000313" key="23">
    <source>
        <dbReference type="EMBL" id="KAF5893432.1"/>
    </source>
</evidence>
<dbReference type="InterPro" id="IPR041680">
    <property type="entry name" value="PH_8"/>
</dbReference>
<dbReference type="CDD" id="cd13287">
    <property type="entry name" value="PH_ORP3_ORP6_ORP7"/>
    <property type="match status" value="1"/>
</dbReference>
<evidence type="ECO:0000256" key="3">
    <source>
        <dbReference type="ARBA" id="ARBA00004495"/>
    </source>
</evidence>
<dbReference type="GO" id="GO:0015485">
    <property type="term" value="F:cholesterol binding"/>
    <property type="evidence" value="ECO:0007669"/>
    <property type="project" value="TreeGrafter"/>
</dbReference>
<accession>A0A8J4WW46</accession>
<keyword evidence="12 20" id="KW-0445">Lipid transport</keyword>
<keyword evidence="9" id="KW-0963">Cytoplasm</keyword>
<dbReference type="Proteomes" id="UP000727407">
    <property type="component" value="Unassembled WGS sequence"/>
</dbReference>
<evidence type="ECO:0000256" key="12">
    <source>
        <dbReference type="ARBA" id="ARBA00023055"/>
    </source>
</evidence>
<comment type="similarity">
    <text evidence="6 19">Belongs to the OSBP family.</text>
</comment>
<dbReference type="PANTHER" id="PTHR10972:SF150">
    <property type="entry name" value="OXYSTEROL-BINDING PROTEIN"/>
    <property type="match status" value="1"/>
</dbReference>
<feature type="region of interest" description="Disordered" evidence="21">
    <location>
        <begin position="236"/>
        <end position="302"/>
    </location>
</feature>
<dbReference type="GO" id="GO:0097038">
    <property type="term" value="C:perinuclear endoplasmic reticulum"/>
    <property type="evidence" value="ECO:0007669"/>
    <property type="project" value="TreeGrafter"/>
</dbReference>
<keyword evidence="10" id="KW-0597">Phosphoprotein</keyword>
<feature type="domain" description="PH" evidence="22">
    <location>
        <begin position="59"/>
        <end position="154"/>
    </location>
</feature>
<feature type="compositionally biased region" description="Polar residues" evidence="21">
    <location>
        <begin position="265"/>
        <end position="286"/>
    </location>
</feature>
<dbReference type="Gene3D" id="2.30.29.30">
    <property type="entry name" value="Pleckstrin-homology domain (PH domain)/Phosphotyrosine-binding domain (PTB)"/>
    <property type="match status" value="1"/>
</dbReference>
<keyword evidence="16" id="KW-0966">Cell projection</keyword>
<keyword evidence="14" id="KW-0472">Membrane</keyword>
<comment type="subcellular location">
    <subcellularLocation>
        <location evidence="1">Cell membrane</location>
        <topology evidence="1">Peripheral membrane protein</topology>
    </subcellularLocation>
    <subcellularLocation>
        <location evidence="3">Cell projection</location>
        <location evidence="3">Filopodium tip</location>
    </subcellularLocation>
    <subcellularLocation>
        <location evidence="4">Cytoplasm</location>
        <location evidence="4">Cytosol</location>
    </subcellularLocation>
    <subcellularLocation>
        <location evidence="2">Endoplasmic reticulum membrane</location>
        <topology evidence="2">Peripheral membrane protein</topology>
    </subcellularLocation>
    <subcellularLocation>
        <location evidence="5">Nucleus membrane</location>
        <topology evidence="5">Peripheral membrane protein</topology>
    </subcellularLocation>
</comment>
<evidence type="ECO:0000256" key="21">
    <source>
        <dbReference type="SAM" id="MobiDB-lite"/>
    </source>
</evidence>
<keyword evidence="15" id="KW-0539">Nucleus</keyword>
<evidence type="ECO:0000256" key="7">
    <source>
        <dbReference type="ARBA" id="ARBA00022448"/>
    </source>
</evidence>
<dbReference type="PANTHER" id="PTHR10972">
    <property type="entry name" value="OXYSTEROL-BINDING PROTEIN-RELATED"/>
    <property type="match status" value="1"/>
</dbReference>
<evidence type="ECO:0000256" key="14">
    <source>
        <dbReference type="ARBA" id="ARBA00023136"/>
    </source>
</evidence>
<dbReference type="FunFam" id="2.30.29.30:FF:000011">
    <property type="entry name" value="Oxysterol-binding protein"/>
    <property type="match status" value="1"/>
</dbReference>
<evidence type="ECO:0000256" key="4">
    <source>
        <dbReference type="ARBA" id="ARBA00004514"/>
    </source>
</evidence>
<gene>
    <name evidence="23" type="ORF">DAT39_016849</name>
</gene>
<comment type="caution">
    <text evidence="23">The sequence shown here is derived from an EMBL/GenBank/DDBJ whole genome shotgun (WGS) entry which is preliminary data.</text>
</comment>
<keyword evidence="7 20" id="KW-0813">Transport</keyword>
<evidence type="ECO:0000256" key="6">
    <source>
        <dbReference type="ARBA" id="ARBA00008842"/>
    </source>
</evidence>
<keyword evidence="24" id="KW-1185">Reference proteome</keyword>
<protein>
    <recommendedName>
        <fullName evidence="20">Oxysterol-binding protein</fullName>
    </recommendedName>
</protein>
<evidence type="ECO:0000256" key="5">
    <source>
        <dbReference type="ARBA" id="ARBA00004617"/>
    </source>
</evidence>
<dbReference type="FunFam" id="2.40.160.120:FF:000001">
    <property type="entry name" value="Oxysterol-binding protein"/>
    <property type="match status" value="1"/>
</dbReference>
<evidence type="ECO:0000256" key="11">
    <source>
        <dbReference type="ARBA" id="ARBA00022824"/>
    </source>
</evidence>
<dbReference type="EMBL" id="QNUK01000435">
    <property type="protein sequence ID" value="KAF5893432.1"/>
    <property type="molecule type" value="Genomic_DNA"/>
</dbReference>
<evidence type="ECO:0000256" key="1">
    <source>
        <dbReference type="ARBA" id="ARBA00004202"/>
    </source>
</evidence>
<organism evidence="23 24">
    <name type="scientific">Clarias magur</name>
    <name type="common">Asian catfish</name>
    <name type="synonym">Macropteronotus magur</name>
    <dbReference type="NCBI Taxonomy" id="1594786"/>
    <lineage>
        <taxon>Eukaryota</taxon>
        <taxon>Metazoa</taxon>
        <taxon>Chordata</taxon>
        <taxon>Craniata</taxon>
        <taxon>Vertebrata</taxon>
        <taxon>Euteleostomi</taxon>
        <taxon>Actinopterygii</taxon>
        <taxon>Neopterygii</taxon>
        <taxon>Teleostei</taxon>
        <taxon>Ostariophysi</taxon>
        <taxon>Siluriformes</taxon>
        <taxon>Clariidae</taxon>
        <taxon>Clarias</taxon>
    </lineage>
</organism>
<name>A0A8J4WW46_CLAMG</name>
<evidence type="ECO:0000313" key="24">
    <source>
        <dbReference type="Proteomes" id="UP000727407"/>
    </source>
</evidence>
<reference evidence="23" key="1">
    <citation type="submission" date="2020-07" db="EMBL/GenBank/DDBJ databases">
        <title>Clarias magur genome sequencing, assembly and annotation.</title>
        <authorList>
            <person name="Kushwaha B."/>
            <person name="Kumar R."/>
            <person name="Das P."/>
            <person name="Joshi C.G."/>
            <person name="Kumar D."/>
            <person name="Nagpure N.S."/>
            <person name="Pandey M."/>
            <person name="Agarwal S."/>
            <person name="Srivastava S."/>
            <person name="Singh M."/>
            <person name="Sahoo L."/>
            <person name="Jayasankar P."/>
            <person name="Meher P.K."/>
            <person name="Koringa P.G."/>
            <person name="Iquebal M.A."/>
            <person name="Das S.P."/>
            <person name="Bit A."/>
            <person name="Patnaik S."/>
            <person name="Patel N."/>
            <person name="Shah T.M."/>
            <person name="Hinsu A."/>
            <person name="Jena J.K."/>
        </authorList>
    </citation>
    <scope>NUCLEOTIDE SEQUENCE</scope>
    <source>
        <strain evidence="23">CIFAMagur01</strain>
        <tissue evidence="23">Testis</tissue>
    </source>
</reference>
<dbReference type="PROSITE" id="PS50003">
    <property type="entry name" value="PH_DOMAIN"/>
    <property type="match status" value="1"/>
</dbReference>
<dbReference type="GO" id="GO:0005886">
    <property type="term" value="C:plasma membrane"/>
    <property type="evidence" value="ECO:0007669"/>
    <property type="project" value="UniProtKB-SubCell"/>
</dbReference>
<comment type="subunit">
    <text evidence="18">Homodimer. Interacts with RRAS. Interacts (phosphorylated form) with VAPA. Interacts with OSBPL6.</text>
</comment>
<feature type="region of interest" description="Disordered" evidence="21">
    <location>
        <begin position="12"/>
        <end position="38"/>
    </location>
</feature>
<dbReference type="InterPro" id="IPR037239">
    <property type="entry name" value="OSBP_sf"/>
</dbReference>
<dbReference type="InterPro" id="IPR011993">
    <property type="entry name" value="PH-like_dom_sf"/>
</dbReference>
<dbReference type="PROSITE" id="PS01013">
    <property type="entry name" value="OSBP"/>
    <property type="match status" value="1"/>
</dbReference>
<feature type="compositionally biased region" description="Basic residues" evidence="21">
    <location>
        <begin position="248"/>
        <end position="264"/>
    </location>
</feature>
<evidence type="ECO:0000256" key="17">
    <source>
        <dbReference type="ARBA" id="ARBA00055107"/>
    </source>
</evidence>
<dbReference type="AlphaFoldDB" id="A0A8J4WW46"/>
<evidence type="ECO:0000256" key="2">
    <source>
        <dbReference type="ARBA" id="ARBA00004406"/>
    </source>
</evidence>
<dbReference type="SUPFAM" id="SSF50729">
    <property type="entry name" value="PH domain-like"/>
    <property type="match status" value="1"/>
</dbReference>
<evidence type="ECO:0000256" key="13">
    <source>
        <dbReference type="ARBA" id="ARBA00023121"/>
    </source>
</evidence>
<evidence type="ECO:0000256" key="18">
    <source>
        <dbReference type="ARBA" id="ARBA00064163"/>
    </source>
</evidence>
<evidence type="ECO:0000256" key="8">
    <source>
        <dbReference type="ARBA" id="ARBA00022475"/>
    </source>
</evidence>
<dbReference type="OrthoDB" id="1854502at2759"/>
<evidence type="ECO:0000256" key="19">
    <source>
        <dbReference type="RuleBase" id="RU003844"/>
    </source>
</evidence>
<dbReference type="GO" id="GO:0006699">
    <property type="term" value="P:bile acid biosynthetic process"/>
    <property type="evidence" value="ECO:0007669"/>
    <property type="project" value="UniProtKB-ARBA"/>
</dbReference>
<dbReference type="InterPro" id="IPR001849">
    <property type="entry name" value="PH_domain"/>
</dbReference>
<dbReference type="SUPFAM" id="SSF144000">
    <property type="entry name" value="Oxysterol-binding protein-like"/>
    <property type="match status" value="1"/>
</dbReference>
<dbReference type="InterPro" id="IPR018494">
    <property type="entry name" value="Oxysterol-bd_CS"/>
</dbReference>
<evidence type="ECO:0000259" key="22">
    <source>
        <dbReference type="PROSITE" id="PS50003"/>
    </source>
</evidence>
<dbReference type="GO" id="GO:0032433">
    <property type="term" value="C:filopodium tip"/>
    <property type="evidence" value="ECO:0007669"/>
    <property type="project" value="UniProtKB-SubCell"/>
</dbReference>
<evidence type="ECO:0000256" key="20">
    <source>
        <dbReference type="RuleBase" id="RU003845"/>
    </source>
</evidence>